<accession>A0A060R691</accession>
<name>A0A060R691_9BACT</name>
<keyword evidence="2" id="KW-1185">Reference proteome</keyword>
<protein>
    <submittedName>
        <fullName evidence="1">Uncharacterized protein</fullName>
    </submittedName>
</protein>
<dbReference type="HOGENOM" id="CLU_3137815_0_0_10"/>
<sequence length="49" mass="5555">MVNKTFRDDKFYYFGSTGFRVKKVALYHFAKTTLVVIAAKAAIFSVISC</sequence>
<reference evidence="1 2" key="1">
    <citation type="journal article" date="2015" name="Genome Announc.">
        <title>Complete Genome Sequence of the Novel Leech Symbiont Mucinivorans hirudinis M3T.</title>
        <authorList>
            <person name="Nelson M.C."/>
            <person name="Bomar L."/>
            <person name="Graf J."/>
        </authorList>
    </citation>
    <scope>NUCLEOTIDE SEQUENCE [LARGE SCALE GENOMIC DNA]</scope>
    <source>
        <strain evidence="2">M3</strain>
    </source>
</reference>
<dbReference type="AlphaFoldDB" id="A0A060R691"/>
<dbReference type="STRING" id="1433126.BN938_0431"/>
<dbReference type="KEGG" id="rbc:BN938_0431"/>
<dbReference type="EMBL" id="HG934468">
    <property type="protein sequence ID" value="CDN30536.1"/>
    <property type="molecule type" value="Genomic_DNA"/>
</dbReference>
<gene>
    <name evidence="1" type="ORF">BN938_0431</name>
</gene>
<evidence type="ECO:0000313" key="1">
    <source>
        <dbReference type="EMBL" id="CDN30536.1"/>
    </source>
</evidence>
<evidence type="ECO:0000313" key="2">
    <source>
        <dbReference type="Proteomes" id="UP000027616"/>
    </source>
</evidence>
<organism evidence="1 2">
    <name type="scientific">Mucinivorans hirudinis</name>
    <dbReference type="NCBI Taxonomy" id="1433126"/>
    <lineage>
        <taxon>Bacteria</taxon>
        <taxon>Pseudomonadati</taxon>
        <taxon>Bacteroidota</taxon>
        <taxon>Bacteroidia</taxon>
        <taxon>Bacteroidales</taxon>
        <taxon>Rikenellaceae</taxon>
        <taxon>Mucinivorans</taxon>
    </lineage>
</organism>
<proteinExistence type="predicted"/>
<dbReference type="Proteomes" id="UP000027616">
    <property type="component" value="Chromosome I"/>
</dbReference>